<keyword evidence="3" id="KW-1185">Reference proteome</keyword>
<sequence length="241" mass="28119">MLEIAARSALKLGNLNLAVNCVDKLVSNEPGHIFFKGLVYSRGGQYADSIQYFIKYNQMRKNDYNTWKEIGNIFISCYNNNNTTTTTTTKNNDDEKKKNNNNSKFILKISLLCFLHAHKIMTISTWSKIDFINKRFNNEKIKIEMMINKLKNQMNQKLQEEMKEITTMSEIKEITTMSEIKEITAEITTEIKEKDFKLIELELLEKFEIEIDLINYILIECKAGIVINEEEESTEKLTSQL</sequence>
<evidence type="ECO:0000256" key="1">
    <source>
        <dbReference type="SAM" id="Coils"/>
    </source>
</evidence>
<gene>
    <name evidence="2" type="ORF">Glove_1g25</name>
</gene>
<dbReference type="AlphaFoldDB" id="A0A397JW32"/>
<name>A0A397JW32_9GLOM</name>
<evidence type="ECO:0000313" key="3">
    <source>
        <dbReference type="Proteomes" id="UP000266861"/>
    </source>
</evidence>
<feature type="coiled-coil region" evidence="1">
    <location>
        <begin position="133"/>
        <end position="168"/>
    </location>
</feature>
<proteinExistence type="predicted"/>
<organism evidence="2 3">
    <name type="scientific">Diversispora epigaea</name>
    <dbReference type="NCBI Taxonomy" id="1348612"/>
    <lineage>
        <taxon>Eukaryota</taxon>
        <taxon>Fungi</taxon>
        <taxon>Fungi incertae sedis</taxon>
        <taxon>Mucoromycota</taxon>
        <taxon>Glomeromycotina</taxon>
        <taxon>Glomeromycetes</taxon>
        <taxon>Diversisporales</taxon>
        <taxon>Diversisporaceae</taxon>
        <taxon>Diversispora</taxon>
    </lineage>
</organism>
<dbReference type="SUPFAM" id="SSF48452">
    <property type="entry name" value="TPR-like"/>
    <property type="match status" value="1"/>
</dbReference>
<dbReference type="Proteomes" id="UP000266861">
    <property type="component" value="Unassembled WGS sequence"/>
</dbReference>
<protein>
    <submittedName>
        <fullName evidence="2">Uncharacterized protein</fullName>
    </submittedName>
</protein>
<keyword evidence="1" id="KW-0175">Coiled coil</keyword>
<comment type="caution">
    <text evidence="2">The sequence shown here is derived from an EMBL/GenBank/DDBJ whole genome shotgun (WGS) entry which is preliminary data.</text>
</comment>
<dbReference type="OrthoDB" id="2124108at2759"/>
<accession>A0A397JW32</accession>
<dbReference type="InterPro" id="IPR011990">
    <property type="entry name" value="TPR-like_helical_dom_sf"/>
</dbReference>
<dbReference type="Gene3D" id="1.25.40.10">
    <property type="entry name" value="Tetratricopeptide repeat domain"/>
    <property type="match status" value="1"/>
</dbReference>
<dbReference type="EMBL" id="PQFF01000001">
    <property type="protein sequence ID" value="RHZ90296.1"/>
    <property type="molecule type" value="Genomic_DNA"/>
</dbReference>
<evidence type="ECO:0000313" key="2">
    <source>
        <dbReference type="EMBL" id="RHZ90296.1"/>
    </source>
</evidence>
<reference evidence="2 3" key="1">
    <citation type="submission" date="2018-08" db="EMBL/GenBank/DDBJ databases">
        <title>Genome and evolution of the arbuscular mycorrhizal fungus Diversispora epigaea (formerly Glomus versiforme) and its bacterial endosymbionts.</title>
        <authorList>
            <person name="Sun X."/>
            <person name="Fei Z."/>
            <person name="Harrison M."/>
        </authorList>
    </citation>
    <scope>NUCLEOTIDE SEQUENCE [LARGE SCALE GENOMIC DNA]</scope>
    <source>
        <strain evidence="2 3">IT104</strain>
    </source>
</reference>